<proteinExistence type="predicted"/>
<feature type="region of interest" description="Disordered" evidence="1">
    <location>
        <begin position="1"/>
        <end position="27"/>
    </location>
</feature>
<evidence type="ECO:0000313" key="2">
    <source>
        <dbReference type="EMBL" id="MES1923356.1"/>
    </source>
</evidence>
<reference evidence="2 3" key="1">
    <citation type="journal article" date="2024" name="BMC Biol.">
        <title>Comparative genomics of Ascetosporea gives new insight into the evolutionary basis for animal parasitism in Rhizaria.</title>
        <authorList>
            <person name="Hiltunen Thoren M."/>
            <person name="Onut-Brannstrom I."/>
            <person name="Alfjorden A."/>
            <person name="Peckova H."/>
            <person name="Swords F."/>
            <person name="Hooper C."/>
            <person name="Holzer A.S."/>
            <person name="Bass D."/>
            <person name="Burki F."/>
        </authorList>
    </citation>
    <scope>NUCLEOTIDE SEQUENCE [LARGE SCALE GENOMIC DNA]</scope>
    <source>
        <strain evidence="2">20-A016</strain>
    </source>
</reference>
<organism evidence="2 3">
    <name type="scientific">Bonamia ostreae</name>
    <dbReference type="NCBI Taxonomy" id="126728"/>
    <lineage>
        <taxon>Eukaryota</taxon>
        <taxon>Sar</taxon>
        <taxon>Rhizaria</taxon>
        <taxon>Endomyxa</taxon>
        <taxon>Ascetosporea</taxon>
        <taxon>Haplosporida</taxon>
        <taxon>Bonamia</taxon>
    </lineage>
</organism>
<dbReference type="EMBL" id="JBDODL010005796">
    <property type="protein sequence ID" value="MES1923356.1"/>
    <property type="molecule type" value="Genomic_DNA"/>
</dbReference>
<protein>
    <submittedName>
        <fullName evidence="2">Uncharacterized protein</fullName>
    </submittedName>
</protein>
<sequence length="69" mass="8413">MDEVKGYDEKEDELEENNIKKTKDQKKKGQGIYFHNNLHPMSFFNLNEYTIVYPTPKKKCTNFTFYRVW</sequence>
<evidence type="ECO:0000313" key="3">
    <source>
        <dbReference type="Proteomes" id="UP001439008"/>
    </source>
</evidence>
<name>A0ABV2AUM3_9EUKA</name>
<comment type="caution">
    <text evidence="2">The sequence shown here is derived from an EMBL/GenBank/DDBJ whole genome shotgun (WGS) entry which is preliminary data.</text>
</comment>
<accession>A0ABV2AUM3</accession>
<keyword evidence="3" id="KW-1185">Reference proteome</keyword>
<evidence type="ECO:0000256" key="1">
    <source>
        <dbReference type="SAM" id="MobiDB-lite"/>
    </source>
</evidence>
<dbReference type="Proteomes" id="UP001439008">
    <property type="component" value="Unassembled WGS sequence"/>
</dbReference>
<gene>
    <name evidence="2" type="ORF">MHBO_004920</name>
</gene>